<dbReference type="InterPro" id="IPR037873">
    <property type="entry name" value="BamE-like"/>
</dbReference>
<proteinExistence type="predicted"/>
<evidence type="ECO:0000313" key="5">
    <source>
        <dbReference type="Proteomes" id="UP000006765"/>
    </source>
</evidence>
<dbReference type="InterPro" id="IPR007450">
    <property type="entry name" value="BamE_dom"/>
</dbReference>
<keyword evidence="2" id="KW-0472">Membrane</keyword>
<dbReference type="EMBL" id="AMGO01000011">
    <property type="protein sequence ID" value="EKE45032.1"/>
    <property type="molecule type" value="Genomic_DNA"/>
</dbReference>
<keyword evidence="1" id="KW-0732">Signal</keyword>
<sequence>MKGGGNRGKGAGMARASRLTLGALLIVLAGCTTLYRNHGYVPTDDQLALVQIGDSQQTVADTVGRPVATGVLDDSGWYFVRSRWRDYAWQAPVEVDREVVAISFTPQGTVSNVERFGLQQGRVVPLSRRVTESNVQGVGFLQQLFRNVGNFNPADFLDGGDR</sequence>
<reference evidence="4 5" key="1">
    <citation type="journal article" date="2012" name="J. Bacteriol.">
        <title>Draft Genome Sequence of Oceaniovalibus guishaninsula JLT2003T.</title>
        <authorList>
            <person name="Tang K."/>
            <person name="Liu K."/>
            <person name="Jiao N."/>
        </authorList>
    </citation>
    <scope>NUCLEOTIDE SEQUENCE [LARGE SCALE GENOMIC DNA]</scope>
    <source>
        <strain evidence="4 5">JLT2003</strain>
    </source>
</reference>
<feature type="domain" description="Outer membrane protein assembly factor BamE" evidence="3">
    <location>
        <begin position="39"/>
        <end position="113"/>
    </location>
</feature>
<dbReference type="STRING" id="1231392.OCGS_0727"/>
<keyword evidence="5" id="KW-1185">Reference proteome</keyword>
<protein>
    <recommendedName>
        <fullName evidence="3">Outer membrane protein assembly factor BamE domain-containing protein</fullName>
    </recommendedName>
</protein>
<dbReference type="Pfam" id="PF04355">
    <property type="entry name" value="BamE"/>
    <property type="match status" value="1"/>
</dbReference>
<name>K2HEU1_9RHOB</name>
<accession>K2HEU1</accession>
<dbReference type="eggNOG" id="COG2913">
    <property type="taxonomic scope" value="Bacteria"/>
</dbReference>
<dbReference type="PROSITE" id="PS51257">
    <property type="entry name" value="PROKAR_LIPOPROTEIN"/>
    <property type="match status" value="1"/>
</dbReference>
<dbReference type="OrthoDB" id="7203955at2"/>
<evidence type="ECO:0000256" key="2">
    <source>
        <dbReference type="ARBA" id="ARBA00023136"/>
    </source>
</evidence>
<evidence type="ECO:0000313" key="4">
    <source>
        <dbReference type="EMBL" id="EKE45032.1"/>
    </source>
</evidence>
<dbReference type="GO" id="GO:0019867">
    <property type="term" value="C:outer membrane"/>
    <property type="evidence" value="ECO:0007669"/>
    <property type="project" value="InterPro"/>
</dbReference>
<comment type="caution">
    <text evidence="4">The sequence shown here is derived from an EMBL/GenBank/DDBJ whole genome shotgun (WGS) entry which is preliminary data.</text>
</comment>
<evidence type="ECO:0000256" key="1">
    <source>
        <dbReference type="ARBA" id="ARBA00022729"/>
    </source>
</evidence>
<gene>
    <name evidence="4" type="ORF">OCGS_0727</name>
</gene>
<dbReference type="AlphaFoldDB" id="K2HEU1"/>
<dbReference type="Gene3D" id="3.30.1450.10">
    <property type="match status" value="1"/>
</dbReference>
<organism evidence="4 5">
    <name type="scientific">Oceaniovalibus guishaninsula JLT2003</name>
    <dbReference type="NCBI Taxonomy" id="1231392"/>
    <lineage>
        <taxon>Bacteria</taxon>
        <taxon>Pseudomonadati</taxon>
        <taxon>Pseudomonadota</taxon>
        <taxon>Alphaproteobacteria</taxon>
        <taxon>Rhodobacterales</taxon>
        <taxon>Roseobacteraceae</taxon>
        <taxon>Oceaniovalibus</taxon>
    </lineage>
</organism>
<dbReference type="Proteomes" id="UP000006765">
    <property type="component" value="Unassembled WGS sequence"/>
</dbReference>
<dbReference type="PATRIC" id="fig|1231392.3.peg.731"/>
<evidence type="ECO:0000259" key="3">
    <source>
        <dbReference type="Pfam" id="PF04355"/>
    </source>
</evidence>